<dbReference type="InterPro" id="IPR051531">
    <property type="entry name" value="N-acetyltransferase"/>
</dbReference>
<proteinExistence type="predicted"/>
<dbReference type="PROSITE" id="PS51186">
    <property type="entry name" value="GNAT"/>
    <property type="match status" value="1"/>
</dbReference>
<dbReference type="KEGG" id="pib:BBD41_09375"/>
<evidence type="ECO:0000259" key="1">
    <source>
        <dbReference type="PROSITE" id="PS51186"/>
    </source>
</evidence>
<feature type="domain" description="N-acetyltransferase" evidence="1">
    <location>
        <begin position="9"/>
        <end position="169"/>
    </location>
</feature>
<gene>
    <name evidence="2" type="ORF">BBD41_09375</name>
</gene>
<dbReference type="PANTHER" id="PTHR43792">
    <property type="entry name" value="GNAT FAMILY, PUTATIVE (AFU_ORTHOLOGUE AFUA_3G00765)-RELATED-RELATED"/>
    <property type="match status" value="1"/>
</dbReference>
<dbReference type="PANTHER" id="PTHR43792:SF1">
    <property type="entry name" value="N-ACETYLTRANSFERASE DOMAIN-CONTAINING PROTEIN"/>
    <property type="match status" value="1"/>
</dbReference>
<dbReference type="Gene3D" id="3.40.630.30">
    <property type="match status" value="1"/>
</dbReference>
<evidence type="ECO:0000313" key="2">
    <source>
        <dbReference type="EMBL" id="ANY72783.1"/>
    </source>
</evidence>
<accession>A0A1B2DYK4</accession>
<sequence>MISLETRRLLLRSYEWKHLQALHKILSDPVTMKFWPAPFSIEQTREWIGGSMELYTSGFGRLGIFRKDNGFLIGDAGLRVVNIDGRQENDLGYIIKAKYWGQGYGKEAAAAVFNYGLHTLKLQRICANMPVDHFGSIKVAARLGMVLKREFLNQRNRNIRTYLYIYDVLANKRSEGYAEDQE</sequence>
<name>A0A1B2DYK4_9BACL</name>
<dbReference type="AlphaFoldDB" id="A0A1B2DYK4"/>
<reference evidence="2" key="1">
    <citation type="submission" date="2016-08" db="EMBL/GenBank/DDBJ databases">
        <title>Complete Genome Seqeunce of Paenibacillus sp. nov. IHBB 9852 from high altitute lake of Indian trans-Himalayas.</title>
        <authorList>
            <person name="Kiran S."/>
            <person name="Swarnkar M.K."/>
            <person name="Rana A."/>
            <person name="Tewari R."/>
            <person name="Gulati A."/>
        </authorList>
    </citation>
    <scope>NUCLEOTIDE SEQUENCE [LARGE SCALE GENOMIC DNA]</scope>
    <source>
        <strain evidence="2">IHBB 9852</strain>
    </source>
</reference>
<dbReference type="InterPro" id="IPR016181">
    <property type="entry name" value="Acyl_CoA_acyltransferase"/>
</dbReference>
<dbReference type="InterPro" id="IPR000182">
    <property type="entry name" value="GNAT_dom"/>
</dbReference>
<dbReference type="GO" id="GO:0016747">
    <property type="term" value="F:acyltransferase activity, transferring groups other than amino-acyl groups"/>
    <property type="evidence" value="ECO:0007669"/>
    <property type="project" value="InterPro"/>
</dbReference>
<dbReference type="EMBL" id="CP016809">
    <property type="protein sequence ID" value="ANY72783.1"/>
    <property type="molecule type" value="Genomic_DNA"/>
</dbReference>
<protein>
    <recommendedName>
        <fullName evidence="1">N-acetyltransferase domain-containing protein</fullName>
    </recommendedName>
</protein>
<dbReference type="Pfam" id="PF13302">
    <property type="entry name" value="Acetyltransf_3"/>
    <property type="match status" value="1"/>
</dbReference>
<organism evidence="2">
    <name type="scientific">Paenibacillus ihbetae</name>
    <dbReference type="NCBI Taxonomy" id="1870820"/>
    <lineage>
        <taxon>Bacteria</taxon>
        <taxon>Bacillati</taxon>
        <taxon>Bacillota</taxon>
        <taxon>Bacilli</taxon>
        <taxon>Bacillales</taxon>
        <taxon>Paenibacillaceae</taxon>
        <taxon>Paenibacillus</taxon>
    </lineage>
</organism>
<dbReference type="SUPFAM" id="SSF55729">
    <property type="entry name" value="Acyl-CoA N-acyltransferases (Nat)"/>
    <property type="match status" value="1"/>
</dbReference>